<dbReference type="VEuPathDB" id="TriTrypDB:BSAL_16915"/>
<sequence length="354" mass="39587">MKRAREEGDIVLSVVQSRTPAEVRARFKITSERRFLRLAQETNLSDSDYTTIVLCSMQTLLSPVQQVATGREGQVPCEGYFVVVKTSEPSRPIYEKGFIFFPPQESFRRTKPAVKNLSDRIAQSHGIDPRESATAGQRWRQQLQSSNDVSMVVCTSVDDVAGLMDAVVTAADSVRDSKMSTTVFVTDSGSRGAVELSLFWMQTQRRMKLSSVAVKTPEMIFGEDWCDESIIGACPPRVGEHEMDRCVAHPRSSLNRFGQPFFCSRDECRVLHRKLRLYAEYCEASLTLNENADAADDGGSDTESIPEFLKDLQRMEEEDEAQQLMNVTSSTLPQVDHVPVEIGSDDDDELALVP</sequence>
<dbReference type="OMA" id="RICPTAS"/>
<evidence type="ECO:0000313" key="3">
    <source>
        <dbReference type="Proteomes" id="UP000051952"/>
    </source>
</evidence>
<accession>A0A0S4JB56</accession>
<name>A0A0S4JB56_BODSA</name>
<dbReference type="AlphaFoldDB" id="A0A0S4JB56"/>
<dbReference type="Proteomes" id="UP000051952">
    <property type="component" value="Unassembled WGS sequence"/>
</dbReference>
<gene>
    <name evidence="2" type="ORF">BSAL_16915</name>
</gene>
<evidence type="ECO:0000313" key="2">
    <source>
        <dbReference type="EMBL" id="CUG88713.1"/>
    </source>
</evidence>
<feature type="compositionally biased region" description="Acidic residues" evidence="1">
    <location>
        <begin position="343"/>
        <end position="354"/>
    </location>
</feature>
<evidence type="ECO:0000256" key="1">
    <source>
        <dbReference type="SAM" id="MobiDB-lite"/>
    </source>
</evidence>
<proteinExistence type="predicted"/>
<keyword evidence="3" id="KW-1185">Reference proteome</keyword>
<organism evidence="2 3">
    <name type="scientific">Bodo saltans</name>
    <name type="common">Flagellated protozoan</name>
    <dbReference type="NCBI Taxonomy" id="75058"/>
    <lineage>
        <taxon>Eukaryota</taxon>
        <taxon>Discoba</taxon>
        <taxon>Euglenozoa</taxon>
        <taxon>Kinetoplastea</taxon>
        <taxon>Metakinetoplastina</taxon>
        <taxon>Eubodonida</taxon>
        <taxon>Bodonidae</taxon>
        <taxon>Bodo</taxon>
    </lineage>
</organism>
<feature type="region of interest" description="Disordered" evidence="1">
    <location>
        <begin position="327"/>
        <end position="354"/>
    </location>
</feature>
<protein>
    <submittedName>
        <fullName evidence="2">Uncharacterized protein</fullName>
    </submittedName>
</protein>
<dbReference type="EMBL" id="CYKH01001669">
    <property type="protein sequence ID" value="CUG88713.1"/>
    <property type="molecule type" value="Genomic_DNA"/>
</dbReference>
<reference evidence="3" key="1">
    <citation type="submission" date="2015-09" db="EMBL/GenBank/DDBJ databases">
        <authorList>
            <consortium name="Pathogen Informatics"/>
        </authorList>
    </citation>
    <scope>NUCLEOTIDE SEQUENCE [LARGE SCALE GENOMIC DNA]</scope>
    <source>
        <strain evidence="3">Lake Konstanz</strain>
    </source>
</reference>